<reference evidence="4 5" key="1">
    <citation type="submission" date="2018-04" db="EMBL/GenBank/DDBJ databases">
        <title>Novel Campyloabacter and Helicobacter Species and Strains.</title>
        <authorList>
            <person name="Mannion A.J."/>
            <person name="Shen Z."/>
            <person name="Fox J.G."/>
        </authorList>
    </citation>
    <scope>NUCLEOTIDE SEQUENCE [LARGE SCALE GENOMIC DNA]</scope>
    <source>
        <strain evidence="4 5">ATCC 700242</strain>
    </source>
</reference>
<sequence>MLSLKDLYHGFRDPKSILALCENIKEQARGLEKRIRVMEVCGGHTHSIMKYGINQLVGDIFDFIHGPGCPVCIMSKSRINHAIALAKQENVILATLGDMIRVPSSEGSLSEARANGADVRFVYSPLDLIKIAKENPNQTIIYFAIGFETTTPMSAALLERMENEGVKNILFHINHVLVPPPMKAVLNIPEVNIDAFIAPSHVSVITGSKIYEEFPKDFKRPTVVAGFEPVDILEGLSMILNQVKNSEVKLQNQYTRSVTFEGNTLAQEKIEHYFEKRESFEWRGIGEIPYSALKLKEEFQIYDAEVIYADILPKDKVAEPKGCICPKIICGSAKPIECKLFAKVCTPTSPIGSCMVSSEGVCNAYFRYGNLL</sequence>
<dbReference type="Proteomes" id="UP000257067">
    <property type="component" value="Unassembled WGS sequence"/>
</dbReference>
<dbReference type="InterPro" id="IPR002780">
    <property type="entry name" value="Hyd_form_HypD"/>
</dbReference>
<organism evidence="4 5">
    <name type="scientific">Helicobacter cholecystus</name>
    <dbReference type="NCBI Taxonomy" id="45498"/>
    <lineage>
        <taxon>Bacteria</taxon>
        <taxon>Pseudomonadati</taxon>
        <taxon>Campylobacterota</taxon>
        <taxon>Epsilonproteobacteria</taxon>
        <taxon>Campylobacterales</taxon>
        <taxon>Helicobacteraceae</taxon>
        <taxon>Helicobacter</taxon>
    </lineage>
</organism>
<dbReference type="GO" id="GO:0051539">
    <property type="term" value="F:4 iron, 4 sulfur cluster binding"/>
    <property type="evidence" value="ECO:0007669"/>
    <property type="project" value="TreeGrafter"/>
</dbReference>
<dbReference type="Pfam" id="PF01924">
    <property type="entry name" value="HypD"/>
    <property type="match status" value="1"/>
</dbReference>
<dbReference type="PANTHER" id="PTHR30149">
    <property type="entry name" value="HYDROGENASE PROTEIN ASSEMBLY PROTEIN HYPD"/>
    <property type="match status" value="1"/>
</dbReference>
<evidence type="ECO:0000256" key="1">
    <source>
        <dbReference type="ARBA" id="ARBA00007888"/>
    </source>
</evidence>
<dbReference type="PANTHER" id="PTHR30149:SF0">
    <property type="entry name" value="HYDROGENASE MATURATION FACTOR HYPD"/>
    <property type="match status" value="1"/>
</dbReference>
<dbReference type="NCBIfam" id="TIGR00075">
    <property type="entry name" value="hypD"/>
    <property type="match status" value="1"/>
</dbReference>
<dbReference type="Gene3D" id="6.10.20.100">
    <property type="match status" value="1"/>
</dbReference>
<dbReference type="GO" id="GO:0005506">
    <property type="term" value="F:iron ion binding"/>
    <property type="evidence" value="ECO:0007669"/>
    <property type="project" value="TreeGrafter"/>
</dbReference>
<evidence type="ECO:0000313" key="5">
    <source>
        <dbReference type="Proteomes" id="UP000257067"/>
    </source>
</evidence>
<comment type="caution">
    <text evidence="4">The sequence shown here is derived from an EMBL/GenBank/DDBJ whole genome shotgun (WGS) entry which is preliminary data.</text>
</comment>
<dbReference type="EMBL" id="NXLU01000002">
    <property type="protein sequence ID" value="RDU69564.1"/>
    <property type="molecule type" value="Genomic_DNA"/>
</dbReference>
<dbReference type="GO" id="GO:0070025">
    <property type="term" value="F:carbon monoxide binding"/>
    <property type="evidence" value="ECO:0007669"/>
    <property type="project" value="TreeGrafter"/>
</dbReference>
<dbReference type="GO" id="GO:0051604">
    <property type="term" value="P:protein maturation"/>
    <property type="evidence" value="ECO:0007669"/>
    <property type="project" value="TreeGrafter"/>
</dbReference>
<evidence type="ECO:0000256" key="3">
    <source>
        <dbReference type="ARBA" id="ARBA00023004"/>
    </source>
</evidence>
<gene>
    <name evidence="4" type="ORF">CQA62_02635</name>
</gene>
<evidence type="ECO:0000256" key="2">
    <source>
        <dbReference type="ARBA" id="ARBA00022723"/>
    </source>
</evidence>
<accession>A0A3D8IY71</accession>
<dbReference type="InterPro" id="IPR042243">
    <property type="entry name" value="HypD_1"/>
</dbReference>
<name>A0A3D8IY71_9HELI</name>
<dbReference type="AlphaFoldDB" id="A0A3D8IY71"/>
<dbReference type="Gene3D" id="3.40.50.11750">
    <property type="entry name" value="HypD, alpha/beta domain 1"/>
    <property type="match status" value="2"/>
</dbReference>
<dbReference type="OrthoDB" id="9770424at2"/>
<dbReference type="PIRSF" id="PIRSF005622">
    <property type="entry name" value="Hydrgn_mat_hypD"/>
    <property type="match status" value="1"/>
</dbReference>
<dbReference type="RefSeq" id="WP_104724483.1">
    <property type="nucleotide sequence ID" value="NZ_FZNE01000003.1"/>
</dbReference>
<comment type="similarity">
    <text evidence="1">Belongs to the HypD family.</text>
</comment>
<dbReference type="InterPro" id="IPR042244">
    <property type="entry name" value="HypD_2_sf"/>
</dbReference>
<proteinExistence type="inferred from homology"/>
<keyword evidence="2" id="KW-0479">Metal-binding</keyword>
<protein>
    <submittedName>
        <fullName evidence="4">Hydrogenase formation protein HypD</fullName>
    </submittedName>
</protein>
<keyword evidence="5" id="KW-1185">Reference proteome</keyword>
<evidence type="ECO:0000313" key="4">
    <source>
        <dbReference type="EMBL" id="RDU69564.1"/>
    </source>
</evidence>
<keyword evidence="3" id="KW-0408">Iron</keyword>